<name>A0A376GX04_ENTGA</name>
<sequence>MKAESRLFETVKSELLQRYPTGWGGVAGAYLENDEIIIGISPDFPNAGSSVCMELGCMLEAAKMNARITHTLCLVREDENAPFKILSPCGICQERLALWGGDVLCALTTKDVDRIEFAKLSSLQPHHWLKAYQE</sequence>
<dbReference type="NCBIfam" id="NF006155">
    <property type="entry name" value="PRK08298.1"/>
    <property type="match status" value="1"/>
</dbReference>
<accession>A0A376GX04</accession>
<dbReference type="CDD" id="cd01283">
    <property type="entry name" value="cytidine_deaminase"/>
    <property type="match status" value="1"/>
</dbReference>
<dbReference type="RefSeq" id="WP_060814936.1">
    <property type="nucleotide sequence ID" value="NZ_JBHULA010000026.1"/>
</dbReference>
<protein>
    <submittedName>
        <fullName evidence="1">Cytidine deaminase</fullName>
    </submittedName>
</protein>
<dbReference type="SUPFAM" id="SSF53927">
    <property type="entry name" value="Cytidine deaminase-like"/>
    <property type="match status" value="1"/>
</dbReference>
<dbReference type="InterPro" id="IPR016193">
    <property type="entry name" value="Cytidine_deaminase-like"/>
</dbReference>
<evidence type="ECO:0000313" key="1">
    <source>
        <dbReference type="EMBL" id="STD82212.1"/>
    </source>
</evidence>
<dbReference type="OrthoDB" id="9795347at2"/>
<dbReference type="GO" id="GO:0003824">
    <property type="term" value="F:catalytic activity"/>
    <property type="evidence" value="ECO:0007669"/>
    <property type="project" value="InterPro"/>
</dbReference>
<reference evidence="1 2" key="1">
    <citation type="submission" date="2018-06" db="EMBL/GenBank/DDBJ databases">
        <authorList>
            <consortium name="Pathogen Informatics"/>
            <person name="Doyle S."/>
        </authorList>
    </citation>
    <scope>NUCLEOTIDE SEQUENCE [LARGE SCALE GENOMIC DNA]</scope>
    <source>
        <strain evidence="1 2">NCTC12360</strain>
    </source>
</reference>
<dbReference type="EMBL" id="UFYW01000001">
    <property type="protein sequence ID" value="STD82212.1"/>
    <property type="molecule type" value="Genomic_DNA"/>
</dbReference>
<organism evidence="1 2">
    <name type="scientific">Enterococcus gallinarum</name>
    <dbReference type="NCBI Taxonomy" id="1353"/>
    <lineage>
        <taxon>Bacteria</taxon>
        <taxon>Bacillati</taxon>
        <taxon>Bacillota</taxon>
        <taxon>Bacilli</taxon>
        <taxon>Lactobacillales</taxon>
        <taxon>Enterococcaceae</taxon>
        <taxon>Enterococcus</taxon>
    </lineage>
</organism>
<gene>
    <name evidence="1" type="ORF">NCTC12360_00632</name>
</gene>
<dbReference type="Gene3D" id="3.40.140.10">
    <property type="entry name" value="Cytidine Deaminase, domain 2"/>
    <property type="match status" value="1"/>
</dbReference>
<keyword evidence="2" id="KW-1185">Reference proteome</keyword>
<evidence type="ECO:0000313" key="2">
    <source>
        <dbReference type="Proteomes" id="UP000254807"/>
    </source>
</evidence>
<proteinExistence type="predicted"/>
<dbReference type="AlphaFoldDB" id="A0A376GX04"/>
<dbReference type="Proteomes" id="UP000254807">
    <property type="component" value="Unassembled WGS sequence"/>
</dbReference>